<protein>
    <submittedName>
        <fullName evidence="8">ABC transport system ATP-binding protein</fullName>
    </submittedName>
</protein>
<gene>
    <name evidence="8" type="ORF">J2S41_003965</name>
</gene>
<dbReference type="GO" id="GO:0015421">
    <property type="term" value="F:ABC-type oligopeptide transporter activity"/>
    <property type="evidence" value="ECO:0007669"/>
    <property type="project" value="TreeGrafter"/>
</dbReference>
<dbReference type="PROSITE" id="PS50929">
    <property type="entry name" value="ABC_TM1F"/>
    <property type="match status" value="1"/>
</dbReference>
<feature type="transmembrane region" description="Helical" evidence="5">
    <location>
        <begin position="60"/>
        <end position="81"/>
    </location>
</feature>
<comment type="caution">
    <text evidence="8">The sequence shown here is derived from an EMBL/GenBank/DDBJ whole genome shotgun (WGS) entry which is preliminary data.</text>
</comment>
<dbReference type="GO" id="GO:0005524">
    <property type="term" value="F:ATP binding"/>
    <property type="evidence" value="ECO:0007669"/>
    <property type="project" value="UniProtKB-KW"/>
</dbReference>
<dbReference type="PANTHER" id="PTHR43394">
    <property type="entry name" value="ATP-DEPENDENT PERMEASE MDL1, MITOCHONDRIAL"/>
    <property type="match status" value="1"/>
</dbReference>
<dbReference type="RefSeq" id="WP_310369387.1">
    <property type="nucleotide sequence ID" value="NZ_JAVDYB010000001.1"/>
</dbReference>
<evidence type="ECO:0000259" key="6">
    <source>
        <dbReference type="PROSITE" id="PS50893"/>
    </source>
</evidence>
<dbReference type="EMBL" id="JAVDYB010000001">
    <property type="protein sequence ID" value="MDR7277187.1"/>
    <property type="molecule type" value="Genomic_DNA"/>
</dbReference>
<dbReference type="SUPFAM" id="SSF52540">
    <property type="entry name" value="P-loop containing nucleoside triphosphate hydrolases"/>
    <property type="match status" value="1"/>
</dbReference>
<evidence type="ECO:0000313" key="9">
    <source>
        <dbReference type="Proteomes" id="UP001183643"/>
    </source>
</evidence>
<comment type="subcellular location">
    <subcellularLocation>
        <location evidence="1">Cell membrane</location>
        <topology evidence="1">Multi-pass membrane protein</topology>
    </subcellularLocation>
</comment>
<dbReference type="InterPro" id="IPR011527">
    <property type="entry name" value="ABC1_TM_dom"/>
</dbReference>
<keyword evidence="4 5" id="KW-0472">Membrane</keyword>
<accession>A0AAE3YR95</accession>
<organism evidence="8 9">
    <name type="scientific">Catenuloplanes atrovinosus</name>
    <dbReference type="NCBI Taxonomy" id="137266"/>
    <lineage>
        <taxon>Bacteria</taxon>
        <taxon>Bacillati</taxon>
        <taxon>Actinomycetota</taxon>
        <taxon>Actinomycetes</taxon>
        <taxon>Micromonosporales</taxon>
        <taxon>Micromonosporaceae</taxon>
        <taxon>Catenuloplanes</taxon>
    </lineage>
</organism>
<dbReference type="PROSITE" id="PS50893">
    <property type="entry name" value="ABC_TRANSPORTER_2"/>
    <property type="match status" value="1"/>
</dbReference>
<keyword evidence="2 5" id="KW-0812">Transmembrane</keyword>
<dbReference type="GO" id="GO:0005886">
    <property type="term" value="C:plasma membrane"/>
    <property type="evidence" value="ECO:0007669"/>
    <property type="project" value="UniProtKB-SubCell"/>
</dbReference>
<name>A0AAE3YR95_9ACTN</name>
<dbReference type="InterPro" id="IPR039421">
    <property type="entry name" value="Type_1_exporter"/>
</dbReference>
<keyword evidence="8" id="KW-0547">Nucleotide-binding</keyword>
<feature type="transmembrane region" description="Helical" evidence="5">
    <location>
        <begin position="276"/>
        <end position="299"/>
    </location>
</feature>
<reference evidence="8" key="1">
    <citation type="submission" date="2023-07" db="EMBL/GenBank/DDBJ databases">
        <title>Sequencing the genomes of 1000 actinobacteria strains.</title>
        <authorList>
            <person name="Klenk H.-P."/>
        </authorList>
    </citation>
    <scope>NUCLEOTIDE SEQUENCE</scope>
    <source>
        <strain evidence="8">DSM 44707</strain>
    </source>
</reference>
<dbReference type="CDD" id="cd07346">
    <property type="entry name" value="ABC_6TM_exporters"/>
    <property type="match status" value="1"/>
</dbReference>
<dbReference type="InterPro" id="IPR027417">
    <property type="entry name" value="P-loop_NTPase"/>
</dbReference>
<dbReference type="Pfam" id="PF00005">
    <property type="entry name" value="ABC_tran"/>
    <property type="match status" value="1"/>
</dbReference>
<evidence type="ECO:0000256" key="5">
    <source>
        <dbReference type="SAM" id="Phobius"/>
    </source>
</evidence>
<dbReference type="Pfam" id="PF00664">
    <property type="entry name" value="ABC_membrane"/>
    <property type="match status" value="1"/>
</dbReference>
<keyword evidence="3 5" id="KW-1133">Transmembrane helix</keyword>
<dbReference type="InterPro" id="IPR036640">
    <property type="entry name" value="ABC1_TM_sf"/>
</dbReference>
<evidence type="ECO:0000313" key="8">
    <source>
        <dbReference type="EMBL" id="MDR7277187.1"/>
    </source>
</evidence>
<dbReference type="Proteomes" id="UP001183643">
    <property type="component" value="Unassembled WGS sequence"/>
</dbReference>
<dbReference type="InterPro" id="IPR003439">
    <property type="entry name" value="ABC_transporter-like_ATP-bd"/>
</dbReference>
<evidence type="ECO:0000256" key="4">
    <source>
        <dbReference type="ARBA" id="ARBA00023136"/>
    </source>
</evidence>
<feature type="transmembrane region" description="Helical" evidence="5">
    <location>
        <begin position="248"/>
        <end position="270"/>
    </location>
</feature>
<dbReference type="InterPro" id="IPR017871">
    <property type="entry name" value="ABC_transporter-like_CS"/>
</dbReference>
<dbReference type="PANTHER" id="PTHR43394:SF1">
    <property type="entry name" value="ATP-BINDING CASSETTE SUB-FAMILY B MEMBER 10, MITOCHONDRIAL"/>
    <property type="match status" value="1"/>
</dbReference>
<evidence type="ECO:0000256" key="2">
    <source>
        <dbReference type="ARBA" id="ARBA00022692"/>
    </source>
</evidence>
<dbReference type="GO" id="GO:0016887">
    <property type="term" value="F:ATP hydrolysis activity"/>
    <property type="evidence" value="ECO:0007669"/>
    <property type="project" value="InterPro"/>
</dbReference>
<dbReference type="Gene3D" id="3.40.50.300">
    <property type="entry name" value="P-loop containing nucleotide triphosphate hydrolases"/>
    <property type="match status" value="1"/>
</dbReference>
<evidence type="ECO:0000256" key="1">
    <source>
        <dbReference type="ARBA" id="ARBA00004651"/>
    </source>
</evidence>
<dbReference type="PROSITE" id="PS00211">
    <property type="entry name" value="ABC_TRANSPORTER_1"/>
    <property type="match status" value="1"/>
</dbReference>
<feature type="domain" description="ABC transmembrane type-1" evidence="7">
    <location>
        <begin position="25"/>
        <end position="305"/>
    </location>
</feature>
<feature type="transmembrane region" description="Helical" evidence="5">
    <location>
        <begin position="23"/>
        <end position="48"/>
    </location>
</feature>
<dbReference type="SUPFAM" id="SSF90123">
    <property type="entry name" value="ABC transporter transmembrane region"/>
    <property type="match status" value="1"/>
</dbReference>
<dbReference type="AlphaFoldDB" id="A0AAE3YR95"/>
<feature type="domain" description="ABC transporter" evidence="6">
    <location>
        <begin position="311"/>
        <end position="564"/>
    </location>
</feature>
<feature type="transmembrane region" description="Helical" evidence="5">
    <location>
        <begin position="136"/>
        <end position="156"/>
    </location>
</feature>
<keyword evidence="8" id="KW-0067">ATP-binding</keyword>
<proteinExistence type="predicted"/>
<feature type="transmembrane region" description="Helical" evidence="5">
    <location>
        <begin position="162"/>
        <end position="181"/>
    </location>
</feature>
<evidence type="ECO:0000259" key="7">
    <source>
        <dbReference type="PROSITE" id="PS50929"/>
    </source>
</evidence>
<dbReference type="Gene3D" id="1.20.1560.10">
    <property type="entry name" value="ABC transporter type 1, transmembrane domain"/>
    <property type="match status" value="1"/>
</dbReference>
<evidence type="ECO:0000256" key="3">
    <source>
        <dbReference type="ARBA" id="ARBA00022989"/>
    </source>
</evidence>
<sequence>MRRGRSSGVALLRRVVRDQARRVGLSAVLSAAHQSGEALVPILIGVVLDQAVGGGTLTGLIVWITVLGAAFAVLSASFTAGTRTGEYAVERAAHALRLEVTARILHPRGAAGAGQLPGALVNVATGDAQRVGMINLALPLGVAACFGIVTGAVALLRMSVPLGLVVLIGAPILLFAAHRLGKPLQRRSERQQDRAARAAGVAADLVAGVRVLKGIGADRSAADRYRAISHESLDATLRAAEARSWHDSALLGLTGVFLAAVALIGGRLAAAHQITVGELVAAVGLAQFLLGPLALIAWANGEFAQARASATRIADVLATPPRTAGGDETLPDRVTGHLSLTAVDAGPLRGLDLDVAPGELVGIVTADQVAASTLTALLGRFQDPEAGVVALDHRPLHTLDPESVRAAVLVADHDADLFEGTLIGNVALDRATDGAVEAALAASTVDEVAGTMPDGTNGAVAERGRSLSGGQRQRVALARALAADAPVLVLHDPTTAVDAVTEQRIAAGIRHLRRGRTTVLVTTSPGLLAVTDRVVFLADGTVRATGTHAVLARTDDRYRSAVLA</sequence>
<keyword evidence="9" id="KW-1185">Reference proteome</keyword>